<dbReference type="GO" id="GO:0005524">
    <property type="term" value="F:ATP binding"/>
    <property type="evidence" value="ECO:0007669"/>
    <property type="project" value="UniProtKB-KW"/>
</dbReference>
<dbReference type="PANTHER" id="PTHR42734:SF18">
    <property type="entry name" value="VITAMIN B12 IMPORT ATP-BINDING PROTEIN BTUD"/>
    <property type="match status" value="1"/>
</dbReference>
<dbReference type="InterPro" id="IPR017871">
    <property type="entry name" value="ABC_transporter-like_CS"/>
</dbReference>
<dbReference type="PROSITE" id="PS50893">
    <property type="entry name" value="ABC_TRANSPORTER_2"/>
    <property type="match status" value="1"/>
</dbReference>
<keyword evidence="5 9" id="KW-0067">ATP-binding</keyword>
<dbReference type="STRING" id="1878942.GCA_900128755_00595"/>
<feature type="domain" description="ABC transporter" evidence="8">
    <location>
        <begin position="1"/>
        <end position="235"/>
    </location>
</feature>
<dbReference type="SMART" id="SM00382">
    <property type="entry name" value="AAA"/>
    <property type="match status" value="1"/>
</dbReference>
<evidence type="ECO:0000313" key="9">
    <source>
        <dbReference type="EMBL" id="AWK15317.1"/>
    </source>
</evidence>
<protein>
    <submittedName>
        <fullName evidence="9">Vitamin B12 ABC transporter ATP-binding protein BtuD</fullName>
    </submittedName>
</protein>
<dbReference type="CDD" id="cd03214">
    <property type="entry name" value="ABC_Iron-Siderophores_B12_Hemin"/>
    <property type="match status" value="1"/>
</dbReference>
<dbReference type="InterPro" id="IPR050153">
    <property type="entry name" value="Metal_Ion_Import_ABC"/>
</dbReference>
<dbReference type="GO" id="GO:0016887">
    <property type="term" value="F:ATP hydrolysis activity"/>
    <property type="evidence" value="ECO:0007669"/>
    <property type="project" value="InterPro"/>
</dbReference>
<reference evidence="9 10" key="1">
    <citation type="submission" date="2017-05" db="EMBL/GenBank/DDBJ databases">
        <title>Genome sequence of Candidatus Fukatsuia symbiotica and Candidatus Hamiltonella defensa from Acyrthosiphon pisum strain 5D.</title>
        <authorList>
            <person name="Patel V.A."/>
            <person name="Chevignon G."/>
            <person name="Russell J.A."/>
            <person name="Oliver K.M."/>
        </authorList>
    </citation>
    <scope>NUCLEOTIDE SEQUENCE [LARGE SCALE GENOMIC DNA]</scope>
    <source>
        <strain evidence="9 10">5D</strain>
    </source>
</reference>
<evidence type="ECO:0000256" key="1">
    <source>
        <dbReference type="ARBA" id="ARBA00022448"/>
    </source>
</evidence>
<evidence type="ECO:0000313" key="10">
    <source>
        <dbReference type="Proteomes" id="UP000261875"/>
    </source>
</evidence>
<dbReference type="Proteomes" id="UP000261875">
    <property type="component" value="Chromosome"/>
</dbReference>
<name>A0A2U8I859_9GAMM</name>
<gene>
    <name evidence="9" type="ORF">CCS41_03980</name>
</gene>
<keyword evidence="7" id="KW-0472">Membrane</keyword>
<dbReference type="NCBIfam" id="NF002981">
    <property type="entry name" value="PRK03695.1"/>
    <property type="match status" value="1"/>
</dbReference>
<dbReference type="InterPro" id="IPR027417">
    <property type="entry name" value="P-loop_NTPase"/>
</dbReference>
<dbReference type="InterPro" id="IPR003593">
    <property type="entry name" value="AAA+_ATPase"/>
</dbReference>
<dbReference type="FunFam" id="3.40.50.300:FF:000462">
    <property type="entry name" value="Vitamin B12 import ATP-binding protein BtuD"/>
    <property type="match status" value="1"/>
</dbReference>
<sequence length="248" mass="27382">MQLDKVGVRSRLAPFSAQVEAGLQIHLIGANGAGKSTLLARIAGLLPGEGTVLLAGKSLPDYQGHELARYRAYLPQQQPATAVMPLLQYLALHLPGGTCVDRPTVVATIGYLCQKLRLVDKLPHRLNLLSGGEWQRVRLAAIFLQVWPDINSDSKILLLDEPANSLDVGQKAALNDLVRKFCQAGRSVIISTHDLNHSLQQADQIWLLAAGRVVIQGKAKQVMQPKILSKIFGIEFQRQRFHQRDWII</sequence>
<keyword evidence="4" id="KW-0547">Nucleotide-binding</keyword>
<evidence type="ECO:0000256" key="3">
    <source>
        <dbReference type="ARBA" id="ARBA00022519"/>
    </source>
</evidence>
<accession>A0A2U8I859</accession>
<evidence type="ECO:0000256" key="4">
    <source>
        <dbReference type="ARBA" id="ARBA00022741"/>
    </source>
</evidence>
<dbReference type="InterPro" id="IPR003439">
    <property type="entry name" value="ABC_transporter-like_ATP-bd"/>
</dbReference>
<dbReference type="OrthoDB" id="5292475at2"/>
<dbReference type="SUPFAM" id="SSF52540">
    <property type="entry name" value="P-loop containing nucleoside triphosphate hydrolases"/>
    <property type="match status" value="1"/>
</dbReference>
<evidence type="ECO:0000256" key="7">
    <source>
        <dbReference type="ARBA" id="ARBA00023136"/>
    </source>
</evidence>
<keyword evidence="2" id="KW-1003">Cell membrane</keyword>
<keyword evidence="6" id="KW-1278">Translocase</keyword>
<evidence type="ECO:0000256" key="5">
    <source>
        <dbReference type="ARBA" id="ARBA00022840"/>
    </source>
</evidence>
<keyword evidence="1" id="KW-0813">Transport</keyword>
<evidence type="ECO:0000256" key="6">
    <source>
        <dbReference type="ARBA" id="ARBA00022967"/>
    </source>
</evidence>
<dbReference type="PANTHER" id="PTHR42734">
    <property type="entry name" value="METAL TRANSPORT SYSTEM ATP-BINDING PROTEIN TM_0124-RELATED"/>
    <property type="match status" value="1"/>
</dbReference>
<dbReference type="KEGG" id="fsm:CCS41_03980"/>
<proteinExistence type="predicted"/>
<dbReference type="PROSITE" id="PS00211">
    <property type="entry name" value="ABC_TRANSPORTER_1"/>
    <property type="match status" value="1"/>
</dbReference>
<dbReference type="EMBL" id="CP021659">
    <property type="protein sequence ID" value="AWK15317.1"/>
    <property type="molecule type" value="Genomic_DNA"/>
</dbReference>
<dbReference type="Pfam" id="PF00005">
    <property type="entry name" value="ABC_tran"/>
    <property type="match status" value="1"/>
</dbReference>
<organism evidence="9 10">
    <name type="scientific">Candidatus Fukatsuia symbiotica</name>
    <dbReference type="NCBI Taxonomy" id="1878942"/>
    <lineage>
        <taxon>Bacteria</taxon>
        <taxon>Pseudomonadati</taxon>
        <taxon>Pseudomonadota</taxon>
        <taxon>Gammaproteobacteria</taxon>
        <taxon>Enterobacterales</taxon>
        <taxon>Yersiniaceae</taxon>
        <taxon>Candidatus Fukatsuia</taxon>
    </lineage>
</organism>
<keyword evidence="3" id="KW-0997">Cell inner membrane</keyword>
<evidence type="ECO:0000259" key="8">
    <source>
        <dbReference type="PROSITE" id="PS50893"/>
    </source>
</evidence>
<dbReference type="Gene3D" id="3.40.50.300">
    <property type="entry name" value="P-loop containing nucleotide triphosphate hydrolases"/>
    <property type="match status" value="1"/>
</dbReference>
<evidence type="ECO:0000256" key="2">
    <source>
        <dbReference type="ARBA" id="ARBA00022475"/>
    </source>
</evidence>
<dbReference type="AlphaFoldDB" id="A0A2U8I859"/>
<keyword evidence="10" id="KW-1185">Reference proteome</keyword>